<dbReference type="InterPro" id="IPR014716">
    <property type="entry name" value="Fibrinogen_a/b/g_C_1"/>
</dbReference>
<evidence type="ECO:0000313" key="8">
    <source>
        <dbReference type="Proteomes" id="UP000075901"/>
    </source>
</evidence>
<evidence type="ECO:0000256" key="5">
    <source>
        <dbReference type="SAM" id="SignalP"/>
    </source>
</evidence>
<feature type="domain" description="Fibrinogen C-terminal" evidence="6">
    <location>
        <begin position="55"/>
        <end position="195"/>
    </location>
</feature>
<feature type="signal peptide" evidence="5">
    <location>
        <begin position="1"/>
        <end position="21"/>
    </location>
</feature>
<dbReference type="Proteomes" id="UP000075901">
    <property type="component" value="Unassembled WGS sequence"/>
</dbReference>
<dbReference type="Gene3D" id="3.90.215.10">
    <property type="entry name" value="Gamma Fibrinogen, chain A, domain 1"/>
    <property type="match status" value="1"/>
</dbReference>
<keyword evidence="5" id="KW-0732">Signal</keyword>
<dbReference type="PROSITE" id="PS51406">
    <property type="entry name" value="FIBRINOGEN_C_2"/>
    <property type="match status" value="1"/>
</dbReference>
<evidence type="ECO:0000256" key="3">
    <source>
        <dbReference type="ARBA" id="ARBA00023157"/>
    </source>
</evidence>
<organism evidence="7 8">
    <name type="scientific">Anopheles maculatus</name>
    <dbReference type="NCBI Taxonomy" id="74869"/>
    <lineage>
        <taxon>Eukaryota</taxon>
        <taxon>Metazoa</taxon>
        <taxon>Ecdysozoa</taxon>
        <taxon>Arthropoda</taxon>
        <taxon>Hexapoda</taxon>
        <taxon>Insecta</taxon>
        <taxon>Pterygota</taxon>
        <taxon>Neoptera</taxon>
        <taxon>Endopterygota</taxon>
        <taxon>Diptera</taxon>
        <taxon>Nematocera</taxon>
        <taxon>Culicoidea</taxon>
        <taxon>Culicidae</taxon>
        <taxon>Anophelinae</taxon>
        <taxon>Anopheles</taxon>
        <taxon>Anopheles maculatus group</taxon>
    </lineage>
</organism>
<evidence type="ECO:0000313" key="7">
    <source>
        <dbReference type="EnsemblMetazoa" id="AMAM015602-PA"/>
    </source>
</evidence>
<name>A0A182SXT8_9DIPT</name>
<accession>A0A182SXT8</accession>
<evidence type="ECO:0000256" key="2">
    <source>
        <dbReference type="ARBA" id="ARBA00022525"/>
    </source>
</evidence>
<dbReference type="SUPFAM" id="SSF56496">
    <property type="entry name" value="Fibrinogen C-terminal domain-like"/>
    <property type="match status" value="1"/>
</dbReference>
<dbReference type="PANTHER" id="PTHR47221">
    <property type="entry name" value="FIBRINOGEN ALPHA CHAIN"/>
    <property type="match status" value="1"/>
</dbReference>
<dbReference type="InterPro" id="IPR002181">
    <property type="entry name" value="Fibrinogen_a/b/g_C_dom"/>
</dbReference>
<dbReference type="PANTHER" id="PTHR47221:SF5">
    <property type="entry name" value="FIBRINOGEN C-TERMINAL DOMAIN-CONTAINING PROTEIN"/>
    <property type="match status" value="1"/>
</dbReference>
<dbReference type="InterPro" id="IPR036056">
    <property type="entry name" value="Fibrinogen-like_C"/>
</dbReference>
<dbReference type="Pfam" id="PF00147">
    <property type="entry name" value="Fibrinogen_C"/>
    <property type="match status" value="1"/>
</dbReference>
<dbReference type="SMART" id="SM00186">
    <property type="entry name" value="FBG"/>
    <property type="match status" value="1"/>
</dbReference>
<dbReference type="EnsemblMetazoa" id="AMAM015602-RA">
    <property type="protein sequence ID" value="AMAM015602-PA"/>
    <property type="gene ID" value="AMAM015602"/>
</dbReference>
<evidence type="ECO:0000259" key="6">
    <source>
        <dbReference type="PROSITE" id="PS51406"/>
    </source>
</evidence>
<reference evidence="7" key="2">
    <citation type="submission" date="2020-05" db="UniProtKB">
        <authorList>
            <consortium name="EnsemblMetazoa"/>
        </authorList>
    </citation>
    <scope>IDENTIFICATION</scope>
    <source>
        <strain evidence="7">maculatus3</strain>
    </source>
</reference>
<dbReference type="GO" id="GO:0030674">
    <property type="term" value="F:protein-macromolecule adaptor activity"/>
    <property type="evidence" value="ECO:0007669"/>
    <property type="project" value="TreeGrafter"/>
</dbReference>
<evidence type="ECO:0000256" key="1">
    <source>
        <dbReference type="ARBA" id="ARBA00004613"/>
    </source>
</evidence>
<keyword evidence="8" id="KW-1185">Reference proteome</keyword>
<feature type="chain" id="PRO_5008136279" evidence="5">
    <location>
        <begin position="22"/>
        <end position="195"/>
    </location>
</feature>
<comment type="subcellular location">
    <subcellularLocation>
        <location evidence="1">Secreted</location>
    </subcellularLocation>
</comment>
<keyword evidence="2" id="KW-0964">Secreted</keyword>
<dbReference type="InterPro" id="IPR037579">
    <property type="entry name" value="FIB_ANG-like"/>
</dbReference>
<dbReference type="GO" id="GO:0005201">
    <property type="term" value="F:extracellular matrix structural constituent"/>
    <property type="evidence" value="ECO:0007669"/>
    <property type="project" value="TreeGrafter"/>
</dbReference>
<evidence type="ECO:0000256" key="4">
    <source>
        <dbReference type="ARBA" id="ARBA00023180"/>
    </source>
</evidence>
<reference evidence="8" key="1">
    <citation type="submission" date="2013-09" db="EMBL/GenBank/DDBJ databases">
        <title>The Genome Sequence of Anopheles maculatus species B.</title>
        <authorList>
            <consortium name="The Broad Institute Genomics Platform"/>
            <person name="Neafsey D.E."/>
            <person name="Besansky N."/>
            <person name="Howell P."/>
            <person name="Walton C."/>
            <person name="Young S.K."/>
            <person name="Zeng Q."/>
            <person name="Gargeya S."/>
            <person name="Fitzgerald M."/>
            <person name="Haas B."/>
            <person name="Abouelleil A."/>
            <person name="Allen A.W."/>
            <person name="Alvarado L."/>
            <person name="Arachchi H.M."/>
            <person name="Berlin A.M."/>
            <person name="Chapman S.B."/>
            <person name="Gainer-Dewar J."/>
            <person name="Goldberg J."/>
            <person name="Griggs A."/>
            <person name="Gujja S."/>
            <person name="Hansen M."/>
            <person name="Howarth C."/>
            <person name="Imamovic A."/>
            <person name="Ireland A."/>
            <person name="Larimer J."/>
            <person name="McCowan C."/>
            <person name="Murphy C."/>
            <person name="Pearson M."/>
            <person name="Poon T.W."/>
            <person name="Priest M."/>
            <person name="Roberts A."/>
            <person name="Saif S."/>
            <person name="Shea T."/>
            <person name="Sisk P."/>
            <person name="Sykes S."/>
            <person name="Wortman J."/>
            <person name="Nusbaum C."/>
            <person name="Birren B."/>
        </authorList>
    </citation>
    <scope>NUCLEOTIDE SEQUENCE [LARGE SCALE GENOMIC DNA]</scope>
    <source>
        <strain evidence="8">maculatus3</strain>
    </source>
</reference>
<proteinExistence type="predicted"/>
<protein>
    <submittedName>
        <fullName evidence="7">Fibrinogen C-terminal domain-containing protein</fullName>
    </submittedName>
</protein>
<dbReference type="GO" id="GO:0005577">
    <property type="term" value="C:fibrinogen complex"/>
    <property type="evidence" value="ECO:0007669"/>
    <property type="project" value="TreeGrafter"/>
</dbReference>
<keyword evidence="4" id="KW-0325">Glycoprotein</keyword>
<sequence>MFKISLLVALTLAVSIQCDSSLDTSGVVKDGFAFEMIMTKLKLVDDRIALTVEQIENSSEYQYCSAVSSSGVYKIQPEKPFKLPITVLCDQEYESGGWVVIQHRFDGSTNFYRNWKEYKNGFGNLQGEFWLGLDRIYQLTVSRPHELVVLLEDFEGNKTTAKYDEFEIGHEDQKYVVTKIGAYTGTAGDSFSGTK</sequence>
<dbReference type="AlphaFoldDB" id="A0A182SXT8"/>
<dbReference type="GO" id="GO:0034116">
    <property type="term" value="P:positive regulation of heterotypic cell-cell adhesion"/>
    <property type="evidence" value="ECO:0007669"/>
    <property type="project" value="TreeGrafter"/>
</dbReference>
<dbReference type="VEuPathDB" id="VectorBase:AMAM015602"/>
<keyword evidence="3" id="KW-1015">Disulfide bond</keyword>